<keyword evidence="11" id="KW-1185">Reference proteome</keyword>
<evidence type="ECO:0000256" key="7">
    <source>
        <dbReference type="ARBA" id="ARBA00023288"/>
    </source>
</evidence>
<dbReference type="Pfam" id="PF05504">
    <property type="entry name" value="Spore_GerAC"/>
    <property type="match status" value="1"/>
</dbReference>
<dbReference type="PANTHER" id="PTHR35789:SF1">
    <property type="entry name" value="SPORE GERMINATION PROTEIN B3"/>
    <property type="match status" value="1"/>
</dbReference>
<sequence>MIPSRILYVSLALILCLGLFTGCWDREEIDDLALVMASGLDLSEDGQLEVTLQIALPLGIPSALQSGGKREEHVMVVSAKGKEGLDILGKLQQQLSRKIFLGHRGVLVIGEKYARHGIDQVLDDLLRAPESRYNSFVVTAFGTTAKEVLNTTYLLEEIPAIGINKIQFGEFSLSFKIDEFLNAVASFEASPITGAVRIIKTGTGQPSFTIDRAAVYRGNKLTGFLSQEELKAKRWWHGEAKGMFITSQVEPKDKDFNGTITVEVMQGTTKIHTSIKDGLPEVSVTFKAAVRGLANNTKLDMNKAPNMKRIEAKISEDMHKLIADTISRTQKELKADIFSFGREVHIEHPDVWKTIKDQWMDIYPNVPVKVKVDIQIERMGRTQAPAHQKIQKYK</sequence>
<dbReference type="Pfam" id="PF25198">
    <property type="entry name" value="Spore_GerAC_N"/>
    <property type="match status" value="1"/>
</dbReference>
<evidence type="ECO:0000256" key="6">
    <source>
        <dbReference type="ARBA" id="ARBA00023139"/>
    </source>
</evidence>
<dbReference type="GO" id="GO:0009847">
    <property type="term" value="P:spore germination"/>
    <property type="evidence" value="ECO:0007669"/>
    <property type="project" value="InterPro"/>
</dbReference>
<keyword evidence="7" id="KW-0449">Lipoprotein</keyword>
<dbReference type="InterPro" id="IPR038501">
    <property type="entry name" value="Spore_GerAC_C_sf"/>
</dbReference>
<dbReference type="PROSITE" id="PS51257">
    <property type="entry name" value="PROKAR_LIPOPROTEIN"/>
    <property type="match status" value="1"/>
</dbReference>
<dbReference type="InterPro" id="IPR046953">
    <property type="entry name" value="Spore_GerAC-like_C"/>
</dbReference>
<dbReference type="EMBL" id="JACVVD010000004">
    <property type="protein sequence ID" value="MBD0381048.1"/>
    <property type="molecule type" value="Genomic_DNA"/>
</dbReference>
<evidence type="ECO:0000256" key="1">
    <source>
        <dbReference type="ARBA" id="ARBA00004635"/>
    </source>
</evidence>
<reference evidence="10" key="1">
    <citation type="submission" date="2020-09" db="EMBL/GenBank/DDBJ databases">
        <title>Draft Genome Sequence of Paenibacillus sp. WST5.</title>
        <authorList>
            <person name="Bao Z."/>
        </authorList>
    </citation>
    <scope>NUCLEOTIDE SEQUENCE</scope>
    <source>
        <strain evidence="10">WST5</strain>
    </source>
</reference>
<comment type="caution">
    <text evidence="10">The sequence shown here is derived from an EMBL/GenBank/DDBJ whole genome shotgun (WGS) entry which is preliminary data.</text>
</comment>
<accession>A0A926KPQ7</accession>
<evidence type="ECO:0000256" key="2">
    <source>
        <dbReference type="ARBA" id="ARBA00007886"/>
    </source>
</evidence>
<evidence type="ECO:0000313" key="10">
    <source>
        <dbReference type="EMBL" id="MBD0381048.1"/>
    </source>
</evidence>
<evidence type="ECO:0000256" key="4">
    <source>
        <dbReference type="ARBA" id="ARBA00022729"/>
    </source>
</evidence>
<dbReference type="AlphaFoldDB" id="A0A926KPQ7"/>
<feature type="domain" description="Spore germination protein N-terminal" evidence="9">
    <location>
        <begin position="25"/>
        <end position="187"/>
    </location>
</feature>
<comment type="similarity">
    <text evidence="2">Belongs to the GerABKC lipoprotein family.</text>
</comment>
<organism evidence="10 11">
    <name type="scientific">Paenibacillus sedimenti</name>
    <dbReference type="NCBI Taxonomy" id="2770274"/>
    <lineage>
        <taxon>Bacteria</taxon>
        <taxon>Bacillati</taxon>
        <taxon>Bacillota</taxon>
        <taxon>Bacilli</taxon>
        <taxon>Bacillales</taxon>
        <taxon>Paenibacillaceae</taxon>
        <taxon>Paenibacillus</taxon>
    </lineage>
</organism>
<protein>
    <submittedName>
        <fullName evidence="10">Ger(X)C family spore germination protein</fullName>
    </submittedName>
</protein>
<evidence type="ECO:0000256" key="3">
    <source>
        <dbReference type="ARBA" id="ARBA00022544"/>
    </source>
</evidence>
<keyword evidence="5" id="KW-0472">Membrane</keyword>
<dbReference type="PANTHER" id="PTHR35789">
    <property type="entry name" value="SPORE GERMINATION PROTEIN B3"/>
    <property type="match status" value="1"/>
</dbReference>
<proteinExistence type="inferred from homology"/>
<evidence type="ECO:0000259" key="8">
    <source>
        <dbReference type="Pfam" id="PF05504"/>
    </source>
</evidence>
<dbReference type="InterPro" id="IPR057336">
    <property type="entry name" value="GerAC_N"/>
</dbReference>
<dbReference type="NCBIfam" id="TIGR02887">
    <property type="entry name" value="spore_ger_x_C"/>
    <property type="match status" value="1"/>
</dbReference>
<evidence type="ECO:0000313" key="11">
    <source>
        <dbReference type="Proteomes" id="UP000650466"/>
    </source>
</evidence>
<dbReference type="GO" id="GO:0016020">
    <property type="term" value="C:membrane"/>
    <property type="evidence" value="ECO:0007669"/>
    <property type="project" value="UniProtKB-SubCell"/>
</dbReference>
<evidence type="ECO:0000259" key="9">
    <source>
        <dbReference type="Pfam" id="PF25198"/>
    </source>
</evidence>
<dbReference type="Proteomes" id="UP000650466">
    <property type="component" value="Unassembled WGS sequence"/>
</dbReference>
<keyword evidence="6" id="KW-0564">Palmitate</keyword>
<gene>
    <name evidence="10" type="ORF">ICC18_13065</name>
</gene>
<comment type="subcellular location">
    <subcellularLocation>
        <location evidence="1">Membrane</location>
        <topology evidence="1">Lipid-anchor</topology>
    </subcellularLocation>
</comment>
<evidence type="ECO:0000256" key="5">
    <source>
        <dbReference type="ARBA" id="ARBA00023136"/>
    </source>
</evidence>
<feature type="domain" description="Spore germination GerAC-like C-terminal" evidence="8">
    <location>
        <begin position="212"/>
        <end position="380"/>
    </location>
</feature>
<keyword evidence="3" id="KW-0309">Germination</keyword>
<dbReference type="Gene3D" id="3.30.300.210">
    <property type="entry name" value="Nutrient germinant receptor protein C, domain 3"/>
    <property type="match status" value="1"/>
</dbReference>
<dbReference type="InterPro" id="IPR008844">
    <property type="entry name" value="Spore_GerAC-like"/>
</dbReference>
<keyword evidence="4" id="KW-0732">Signal</keyword>
<dbReference type="RefSeq" id="WP_188174856.1">
    <property type="nucleotide sequence ID" value="NZ_JACVVD010000004.1"/>
</dbReference>
<name>A0A926KPQ7_9BACL</name>